<dbReference type="InterPro" id="IPR050509">
    <property type="entry name" value="CoA-transferase_III"/>
</dbReference>
<keyword evidence="1" id="KW-0808">Transferase</keyword>
<dbReference type="Proteomes" id="UP001149009">
    <property type="component" value="Unassembled WGS sequence"/>
</dbReference>
<comment type="caution">
    <text evidence="1">The sequence shown here is derived from an EMBL/GenBank/DDBJ whole genome shotgun (WGS) entry which is preliminary data.</text>
</comment>
<organism evidence="1 2">
    <name type="scientific">Chelativorans petroleitrophicus</name>
    <dbReference type="NCBI Taxonomy" id="2975484"/>
    <lineage>
        <taxon>Bacteria</taxon>
        <taxon>Pseudomonadati</taxon>
        <taxon>Pseudomonadota</taxon>
        <taxon>Alphaproteobacteria</taxon>
        <taxon>Hyphomicrobiales</taxon>
        <taxon>Phyllobacteriaceae</taxon>
        <taxon>Chelativorans</taxon>
    </lineage>
</organism>
<dbReference type="InterPro" id="IPR023606">
    <property type="entry name" value="CoA-Trfase_III_dom_1_sf"/>
</dbReference>
<dbReference type="PANTHER" id="PTHR48228">
    <property type="entry name" value="SUCCINYL-COA--D-CITRAMALATE COA-TRANSFERASE"/>
    <property type="match status" value="1"/>
</dbReference>
<dbReference type="AlphaFoldDB" id="A0A9X2X7K3"/>
<gene>
    <name evidence="1" type="ORF">NYR54_10730</name>
</gene>
<sequence length="388" mass="42930">MSALERVRVVDFSKFLPGPYCTWLLADMGADVIRIENPREIAKQAKVFGWDRLSEDERKALREVDILARNKRSVMLDIGDEKAQEAIKALVATADIVVEDYRPGVLEGIGLGYESLKAVKPDLIYVSLTLCGQTGPYREKPGHDPIALAISGVLSRIGENPDAPSFPGVPAADVITGTHAAFATLAAFIHRQRTGEGRHIDVAMSDCAMSLLVNVLSRHPDPSTIPPRGTRRADTGLWRTKDGSFICTTDMEPRYWRTFCETIGRPDFIESQNDVARRSEIRAELEELFASRTRDEWIRILEAAGTQFAPVNEISEALVDPHLRARGMVIEKQGTSGRTVRQIGQPVRLEGETRIRNLGHAPGSDTEEVLSELGLSKEKINQLKPKAT</sequence>
<dbReference type="PANTHER" id="PTHR48228:SF5">
    <property type="entry name" value="ALPHA-METHYLACYL-COA RACEMASE"/>
    <property type="match status" value="1"/>
</dbReference>
<dbReference type="InterPro" id="IPR003673">
    <property type="entry name" value="CoA-Trfase_fam_III"/>
</dbReference>
<accession>A0A9X2X7K3</accession>
<dbReference type="Gene3D" id="3.40.50.10540">
    <property type="entry name" value="Crotonobetainyl-coa:carnitine coa-transferase, domain 1"/>
    <property type="match status" value="1"/>
</dbReference>
<proteinExistence type="predicted"/>
<evidence type="ECO:0000313" key="1">
    <source>
        <dbReference type="EMBL" id="MCT8990762.1"/>
    </source>
</evidence>
<name>A0A9X2X7K3_9HYPH</name>
<dbReference type="Pfam" id="PF02515">
    <property type="entry name" value="CoA_transf_3"/>
    <property type="match status" value="1"/>
</dbReference>
<dbReference type="SUPFAM" id="SSF89796">
    <property type="entry name" value="CoA-transferase family III (CaiB/BaiF)"/>
    <property type="match status" value="1"/>
</dbReference>
<keyword evidence="2" id="KW-1185">Reference proteome</keyword>
<dbReference type="InterPro" id="IPR044855">
    <property type="entry name" value="CoA-Trfase_III_dom3_sf"/>
</dbReference>
<dbReference type="RefSeq" id="WP_261515656.1">
    <property type="nucleotide sequence ID" value="NZ_JAODNV010000011.1"/>
</dbReference>
<dbReference type="EMBL" id="JAODNV010000011">
    <property type="protein sequence ID" value="MCT8990762.1"/>
    <property type="molecule type" value="Genomic_DNA"/>
</dbReference>
<dbReference type="GO" id="GO:0016740">
    <property type="term" value="F:transferase activity"/>
    <property type="evidence" value="ECO:0007669"/>
    <property type="project" value="UniProtKB-KW"/>
</dbReference>
<reference evidence="1" key="1">
    <citation type="submission" date="2022-08" db="EMBL/GenBank/DDBJ databases">
        <title>Chelativorans sichuanense sp. nov., a paraffin oil-degrading bacterium isolated from a mixture of oil-based drill cuttings and paddy soil.</title>
        <authorList>
            <person name="Yu J."/>
            <person name="Liu H."/>
            <person name="Chen Q."/>
        </authorList>
    </citation>
    <scope>NUCLEOTIDE SEQUENCE</scope>
    <source>
        <strain evidence="1">SCAU 2101</strain>
    </source>
</reference>
<evidence type="ECO:0000313" key="2">
    <source>
        <dbReference type="Proteomes" id="UP001149009"/>
    </source>
</evidence>
<protein>
    <submittedName>
        <fullName evidence="1">CoA transferase</fullName>
    </submittedName>
</protein>
<dbReference type="Gene3D" id="3.30.1540.10">
    <property type="entry name" value="formyl-coa transferase, domain 3"/>
    <property type="match status" value="1"/>
</dbReference>